<accession>A0AAV4XAJ4</accession>
<name>A0AAV4XAJ4_CAEEX</name>
<dbReference type="EMBL" id="BPLR01000125">
    <property type="protein sequence ID" value="GIY92286.1"/>
    <property type="molecule type" value="Genomic_DNA"/>
</dbReference>
<reference evidence="1 2" key="1">
    <citation type="submission" date="2021-06" db="EMBL/GenBank/DDBJ databases">
        <title>Caerostris extrusa draft genome.</title>
        <authorList>
            <person name="Kono N."/>
            <person name="Arakawa K."/>
        </authorList>
    </citation>
    <scope>NUCLEOTIDE SEQUENCE [LARGE SCALE GENOMIC DNA]</scope>
</reference>
<keyword evidence="2" id="KW-1185">Reference proteome</keyword>
<evidence type="ECO:0000313" key="2">
    <source>
        <dbReference type="Proteomes" id="UP001054945"/>
    </source>
</evidence>
<gene>
    <name evidence="1" type="ORF">CEXT_232701</name>
</gene>
<dbReference type="Proteomes" id="UP001054945">
    <property type="component" value="Unassembled WGS sequence"/>
</dbReference>
<evidence type="ECO:0000313" key="1">
    <source>
        <dbReference type="EMBL" id="GIY92286.1"/>
    </source>
</evidence>
<organism evidence="1 2">
    <name type="scientific">Caerostris extrusa</name>
    <name type="common">Bark spider</name>
    <name type="synonym">Caerostris bankana</name>
    <dbReference type="NCBI Taxonomy" id="172846"/>
    <lineage>
        <taxon>Eukaryota</taxon>
        <taxon>Metazoa</taxon>
        <taxon>Ecdysozoa</taxon>
        <taxon>Arthropoda</taxon>
        <taxon>Chelicerata</taxon>
        <taxon>Arachnida</taxon>
        <taxon>Araneae</taxon>
        <taxon>Araneomorphae</taxon>
        <taxon>Entelegynae</taxon>
        <taxon>Araneoidea</taxon>
        <taxon>Araneidae</taxon>
        <taxon>Caerostris</taxon>
    </lineage>
</organism>
<dbReference type="AlphaFoldDB" id="A0AAV4XAJ4"/>
<protein>
    <submittedName>
        <fullName evidence="1">Uncharacterized protein</fullName>
    </submittedName>
</protein>
<sequence length="116" mass="13224">MGHRAVESISFFLKACPPTPTSFPLVLLVKPGGQKRGGGKYHMCSSIIHFYYYFDAKFSSPAGIYMLPAPSSWHSNWVTQYSWRKGARIPKGFRFFGSRIETAFSKKWNTVNGMKY</sequence>
<comment type="caution">
    <text evidence="1">The sequence shown here is derived from an EMBL/GenBank/DDBJ whole genome shotgun (WGS) entry which is preliminary data.</text>
</comment>
<proteinExistence type="predicted"/>